<evidence type="ECO:0000313" key="12">
    <source>
        <dbReference type="EMBL" id="MBP1466416.1"/>
    </source>
</evidence>
<dbReference type="InterPro" id="IPR017968">
    <property type="entry name" value="Acylphosphatase_CS"/>
</dbReference>
<evidence type="ECO:0000259" key="11">
    <source>
        <dbReference type="PROSITE" id="PS51163"/>
    </source>
</evidence>
<keyword evidence="9" id="KW-0378">Hydrolase</keyword>
<feature type="active site" evidence="9">
    <location>
        <position position="33"/>
    </location>
</feature>
<reference evidence="12 13" key="1">
    <citation type="submission" date="2021-03" db="EMBL/GenBank/DDBJ databases">
        <authorList>
            <person name="Grouzdev D.S."/>
        </authorList>
    </citation>
    <scope>NUCLEOTIDE SEQUENCE [LARGE SCALE GENOMIC DNA]</scope>
    <source>
        <strain evidence="12 13">M50-1</strain>
    </source>
</reference>
<dbReference type="PANTHER" id="PTHR42959">
    <property type="entry name" value="CARBAMOYLTRANSFERASE"/>
    <property type="match status" value="1"/>
</dbReference>
<dbReference type="Gene3D" id="3.30.420.40">
    <property type="match status" value="1"/>
</dbReference>
<evidence type="ECO:0000256" key="1">
    <source>
        <dbReference type="ARBA" id="ARBA00004711"/>
    </source>
</evidence>
<dbReference type="InterPro" id="IPR051060">
    <property type="entry name" value="Carbamoyltrans_HypF-like"/>
</dbReference>
<evidence type="ECO:0000256" key="6">
    <source>
        <dbReference type="ARBA" id="ARBA00022833"/>
    </source>
</evidence>
<dbReference type="PIRSF" id="PIRSF006256">
    <property type="entry name" value="CMPcnvr_hdrg_mat"/>
    <property type="match status" value="1"/>
</dbReference>
<comment type="pathway">
    <text evidence="1">Protein modification; [NiFe] hydrogenase maturation.</text>
</comment>
<dbReference type="Pfam" id="PF17788">
    <property type="entry name" value="HypF_C"/>
    <property type="match status" value="1"/>
</dbReference>
<accession>A0ABS4DAD4</accession>
<dbReference type="InterPro" id="IPR006070">
    <property type="entry name" value="Sua5-like_dom"/>
</dbReference>
<keyword evidence="4" id="KW-0479">Metal-binding</keyword>
<dbReference type="InterPro" id="IPR055128">
    <property type="entry name" value="HypF_C_2"/>
</dbReference>
<dbReference type="SUPFAM" id="SSF53067">
    <property type="entry name" value="Actin-like ATPase domain"/>
    <property type="match status" value="1"/>
</dbReference>
<evidence type="ECO:0000256" key="4">
    <source>
        <dbReference type="ARBA" id="ARBA00022723"/>
    </source>
</evidence>
<proteinExistence type="inferred from homology"/>
<dbReference type="Pfam" id="PF00708">
    <property type="entry name" value="Acylphosphatase"/>
    <property type="match status" value="1"/>
</dbReference>
<comment type="catalytic activity">
    <reaction evidence="7">
        <text>C-terminal L-cysteinyl-[HypE protein] + carbamoyl phosphate + ATP + H2O = C-terminal S-carboxamide-L-cysteinyl-[HypE protein] + AMP + phosphate + diphosphate + H(+)</text>
        <dbReference type="Rhea" id="RHEA:55636"/>
        <dbReference type="Rhea" id="RHEA-COMP:14247"/>
        <dbReference type="Rhea" id="RHEA-COMP:14392"/>
        <dbReference type="ChEBI" id="CHEBI:15377"/>
        <dbReference type="ChEBI" id="CHEBI:15378"/>
        <dbReference type="ChEBI" id="CHEBI:30616"/>
        <dbReference type="ChEBI" id="CHEBI:33019"/>
        <dbReference type="ChEBI" id="CHEBI:43474"/>
        <dbReference type="ChEBI" id="CHEBI:58228"/>
        <dbReference type="ChEBI" id="CHEBI:76913"/>
        <dbReference type="ChEBI" id="CHEBI:139126"/>
        <dbReference type="ChEBI" id="CHEBI:456215"/>
    </reaction>
</comment>
<dbReference type="PROSITE" id="PS51160">
    <property type="entry name" value="ACYLPHOSPHATASE_3"/>
    <property type="match status" value="1"/>
</dbReference>
<evidence type="ECO:0000256" key="8">
    <source>
        <dbReference type="PIRNR" id="PIRNR006256"/>
    </source>
</evidence>
<feature type="active site" evidence="9">
    <location>
        <position position="51"/>
    </location>
</feature>
<keyword evidence="13" id="KW-1185">Reference proteome</keyword>
<dbReference type="Gene3D" id="3.30.420.360">
    <property type="match status" value="1"/>
</dbReference>
<dbReference type="InterPro" id="IPR017945">
    <property type="entry name" value="DHBP_synth_RibB-like_a/b_dom"/>
</dbReference>
<dbReference type="Pfam" id="PF07503">
    <property type="entry name" value="zf-HYPF"/>
    <property type="match status" value="2"/>
</dbReference>
<protein>
    <recommendedName>
        <fullName evidence="8">Carbamoyltransferase</fullName>
        <ecNumber evidence="8">6.2.-.-</ecNumber>
    </recommendedName>
</protein>
<dbReference type="Pfam" id="PF22521">
    <property type="entry name" value="HypF_C_2"/>
    <property type="match status" value="1"/>
</dbReference>
<evidence type="ECO:0000256" key="7">
    <source>
        <dbReference type="ARBA" id="ARBA00048220"/>
    </source>
</evidence>
<feature type="domain" description="Acylphosphatase-like" evidence="10">
    <location>
        <begin position="18"/>
        <end position="104"/>
    </location>
</feature>
<organism evidence="12 13">
    <name type="scientific">Candidatus Chloroploca mongolica</name>
    <dbReference type="NCBI Taxonomy" id="2528176"/>
    <lineage>
        <taxon>Bacteria</taxon>
        <taxon>Bacillati</taxon>
        <taxon>Chloroflexota</taxon>
        <taxon>Chloroflexia</taxon>
        <taxon>Chloroflexales</taxon>
        <taxon>Chloroflexineae</taxon>
        <taxon>Oscillochloridaceae</taxon>
        <taxon>Candidatus Chloroploca</taxon>
    </lineage>
</organism>
<keyword evidence="5" id="KW-0863">Zinc-finger</keyword>
<dbReference type="PROSITE" id="PS51163">
    <property type="entry name" value="YRDC"/>
    <property type="match status" value="1"/>
</dbReference>
<dbReference type="SUPFAM" id="SSF55821">
    <property type="entry name" value="YrdC/RibB"/>
    <property type="match status" value="1"/>
</dbReference>
<dbReference type="Proteomes" id="UP001193081">
    <property type="component" value="Unassembled WGS sequence"/>
</dbReference>
<dbReference type="Gene3D" id="3.30.110.120">
    <property type="match status" value="1"/>
</dbReference>
<gene>
    <name evidence="12" type="primary">hypF</name>
    <name evidence="12" type="ORF">EYB53_011945</name>
</gene>
<dbReference type="InterPro" id="IPR036046">
    <property type="entry name" value="Acylphosphatase-like_dom_sf"/>
</dbReference>
<dbReference type="NCBIfam" id="TIGR00143">
    <property type="entry name" value="hypF"/>
    <property type="match status" value="1"/>
</dbReference>
<comment type="caution">
    <text evidence="12">The sequence shown here is derived from an EMBL/GenBank/DDBJ whole genome shotgun (WGS) entry which is preliminary data.</text>
</comment>
<keyword evidence="3 12" id="KW-0436">Ligase</keyword>
<evidence type="ECO:0000259" key="10">
    <source>
        <dbReference type="PROSITE" id="PS51160"/>
    </source>
</evidence>
<sequence length="815" mass="88455">MERASLSNEAHGEERLIRLRLAIHGAVQGVGFRPFVYRCALEAKLTGWVFNGPDGVVIEVEGRRASLETFHTRILNEHPRVARILAASVDWLEPVGFHGFQIRESDAEGLLSVQVLPDLATCPQCRSEVRDPANRRYRYPLTNCTQCGPRFSIIEQLPYDRPSTTMRSFELCPACRAEYEDPANRRFHAQPNACHVCGPQLALWRMPDGEGGAESAPSAPDRHNGACMPTSATVLAEGDAALRGAIAAILAGQIVGVKGLGGFQLICDARNEQAVARLRARKQRPTKPLALMVRDLAMAETLCLVPQEAADLLTSPEAPIVLLRRRDEAGVAPGIAPGNPYLGLMLPTTPLHHLLLDALEAPVVATSGNLTDEPIAIDEYEALQRLTGIADWLLVHNRPLVRPADDSVAMLLGGEPRLLRRARGYAPAPVILQHPAPSILALGAQLKNTIALSVGRQVLLSQHLGDLATPEARTVFGQVVADLMRLYAATPTAIVHDLHPDYFTTTFVQRRGDGVLPESAQVLSVQHHHAHLASCMTEHQVEGLALGIIWDGTGYGLDGTIWGGEFLYGNVAYSQRVAHLRPFLLPGGDAAIREPRRTALALLYAIDGVQAMEWDDLAPLQTFTAHERVVFSRMFQTGAQCVPTSSAGRLFDGVASLLGLCQKVTFEGEAAMMLEYVADPYETVSYPFMLVGSSLDWRPTLIALLADLRRGVAIERISARFHNAMVSSMVAVARMINPPVIVLSGGCFQNRLLAERAVAVLGACGMRTLLHRQVPPNDGGISLGQLAAAAARIEGYTLTEVVRIARSYTFVPGME</sequence>
<evidence type="ECO:0000256" key="3">
    <source>
        <dbReference type="ARBA" id="ARBA00022598"/>
    </source>
</evidence>
<dbReference type="InterPro" id="IPR001792">
    <property type="entry name" value="Acylphosphatase-like_dom"/>
</dbReference>
<dbReference type="EC" id="6.2.-.-" evidence="8"/>
<evidence type="ECO:0000313" key="13">
    <source>
        <dbReference type="Proteomes" id="UP001193081"/>
    </source>
</evidence>
<dbReference type="PROSITE" id="PS00150">
    <property type="entry name" value="ACYLPHOSPHATASE_1"/>
    <property type="match status" value="1"/>
</dbReference>
<dbReference type="InterPro" id="IPR043129">
    <property type="entry name" value="ATPase_NBD"/>
</dbReference>
<keyword evidence="6" id="KW-0862">Zinc</keyword>
<dbReference type="InterPro" id="IPR011125">
    <property type="entry name" value="Znf_HypF"/>
</dbReference>
<dbReference type="Gene3D" id="3.90.870.50">
    <property type="match status" value="1"/>
</dbReference>
<feature type="domain" description="YrdC-like" evidence="11">
    <location>
        <begin position="239"/>
        <end position="424"/>
    </location>
</feature>
<dbReference type="InterPro" id="IPR041440">
    <property type="entry name" value="HypF_C"/>
</dbReference>
<comment type="similarity">
    <text evidence="2 8">Belongs to the carbamoyltransferase HypF family.</text>
</comment>
<evidence type="ECO:0000256" key="5">
    <source>
        <dbReference type="ARBA" id="ARBA00022771"/>
    </source>
</evidence>
<dbReference type="SUPFAM" id="SSF54975">
    <property type="entry name" value="Acylphosphatase/BLUF domain-like"/>
    <property type="match status" value="1"/>
</dbReference>
<dbReference type="Pfam" id="PF01300">
    <property type="entry name" value="Sua5_yciO_yrdC"/>
    <property type="match status" value="1"/>
</dbReference>
<dbReference type="GO" id="GO:0016874">
    <property type="term" value="F:ligase activity"/>
    <property type="evidence" value="ECO:0007669"/>
    <property type="project" value="UniProtKB-KW"/>
</dbReference>
<dbReference type="PANTHER" id="PTHR42959:SF1">
    <property type="entry name" value="CARBAMOYLTRANSFERASE HYPF"/>
    <property type="match status" value="1"/>
</dbReference>
<evidence type="ECO:0000256" key="2">
    <source>
        <dbReference type="ARBA" id="ARBA00008097"/>
    </source>
</evidence>
<dbReference type="EMBL" id="SIJK02000019">
    <property type="protein sequence ID" value="MBP1466416.1"/>
    <property type="molecule type" value="Genomic_DNA"/>
</dbReference>
<name>A0ABS4DAD4_9CHLR</name>
<dbReference type="InterPro" id="IPR004421">
    <property type="entry name" value="Carbamoyltransferase_HypF"/>
</dbReference>
<comment type="catalytic activity">
    <reaction evidence="9">
        <text>an acyl phosphate + H2O = a carboxylate + phosphate + H(+)</text>
        <dbReference type="Rhea" id="RHEA:14965"/>
        <dbReference type="ChEBI" id="CHEBI:15377"/>
        <dbReference type="ChEBI" id="CHEBI:15378"/>
        <dbReference type="ChEBI" id="CHEBI:29067"/>
        <dbReference type="ChEBI" id="CHEBI:43474"/>
        <dbReference type="ChEBI" id="CHEBI:59918"/>
        <dbReference type="EC" id="3.6.1.7"/>
    </reaction>
</comment>
<evidence type="ECO:0000256" key="9">
    <source>
        <dbReference type="PROSITE-ProRule" id="PRU00520"/>
    </source>
</evidence>